<feature type="domain" description="Response regulatory" evidence="3">
    <location>
        <begin position="11"/>
        <end position="122"/>
    </location>
</feature>
<reference evidence="4" key="1">
    <citation type="submission" date="2024-06" db="EMBL/GenBank/DDBJ databases">
        <title>Methylostella associata gen. nov., sp. nov., a novel Ancalomicrobiaceae-affiliated facultatively methylotrophic bacteria that feed on methanotrophs of the genus Methylococcus.</title>
        <authorList>
            <person name="Saltykova V."/>
            <person name="Danilova O.V."/>
            <person name="Oshkin I.Y."/>
            <person name="Belova S.E."/>
            <person name="Pimenov N.V."/>
            <person name="Dedysh S.N."/>
        </authorList>
    </citation>
    <scope>NUCLEOTIDE SEQUENCE</scope>
    <source>
        <strain evidence="4">S20</strain>
    </source>
</reference>
<dbReference type="Gene3D" id="3.40.50.2300">
    <property type="match status" value="1"/>
</dbReference>
<dbReference type="InterPro" id="IPR011006">
    <property type="entry name" value="CheY-like_superfamily"/>
</dbReference>
<dbReference type="AlphaFoldDB" id="A0AAU7X6Q2"/>
<sequence length="122" mass="13319">MIDLSASSPGAVHVLEDDPGVSDSLRFLLQALGYEVRLHPDAESFFENPPPRPQDVVIVDLGLPGISGAQTIRWITSLREPPRVIAITGQSQKAIDDEMRDIVGPHHLLRKPLSGERLVAVL</sequence>
<evidence type="ECO:0000256" key="2">
    <source>
        <dbReference type="PROSITE-ProRule" id="PRU00169"/>
    </source>
</evidence>
<dbReference type="InterPro" id="IPR001789">
    <property type="entry name" value="Sig_transdc_resp-reg_receiver"/>
</dbReference>
<organism evidence="4">
    <name type="scientific">Methyloraptor flagellatus</name>
    <dbReference type="NCBI Taxonomy" id="3162530"/>
    <lineage>
        <taxon>Bacteria</taxon>
        <taxon>Pseudomonadati</taxon>
        <taxon>Pseudomonadota</taxon>
        <taxon>Alphaproteobacteria</taxon>
        <taxon>Hyphomicrobiales</taxon>
        <taxon>Ancalomicrobiaceae</taxon>
        <taxon>Methyloraptor</taxon>
    </lineage>
</organism>
<evidence type="ECO:0000259" key="3">
    <source>
        <dbReference type="PROSITE" id="PS50110"/>
    </source>
</evidence>
<dbReference type="PANTHER" id="PTHR44591:SF25">
    <property type="entry name" value="CHEMOTAXIS TWO-COMPONENT RESPONSE REGULATOR"/>
    <property type="match status" value="1"/>
</dbReference>
<dbReference type="SUPFAM" id="SSF52172">
    <property type="entry name" value="CheY-like"/>
    <property type="match status" value="1"/>
</dbReference>
<proteinExistence type="predicted"/>
<dbReference type="InterPro" id="IPR050595">
    <property type="entry name" value="Bact_response_regulator"/>
</dbReference>
<feature type="modified residue" description="4-aspartylphosphate" evidence="2">
    <location>
        <position position="60"/>
    </location>
</feature>
<dbReference type="KEGG" id="mflg:ABS361_14350"/>
<accession>A0AAU7X6Q2</accession>
<dbReference type="EMBL" id="CP158568">
    <property type="protein sequence ID" value="XBY43270.1"/>
    <property type="molecule type" value="Genomic_DNA"/>
</dbReference>
<dbReference type="RefSeq" id="WP_407048369.1">
    <property type="nucleotide sequence ID" value="NZ_CP158568.1"/>
</dbReference>
<dbReference type="GO" id="GO:0000160">
    <property type="term" value="P:phosphorelay signal transduction system"/>
    <property type="evidence" value="ECO:0007669"/>
    <property type="project" value="InterPro"/>
</dbReference>
<name>A0AAU7X6Q2_9HYPH</name>
<keyword evidence="1 2" id="KW-0597">Phosphoprotein</keyword>
<dbReference type="Pfam" id="PF00072">
    <property type="entry name" value="Response_reg"/>
    <property type="match status" value="1"/>
</dbReference>
<evidence type="ECO:0000256" key="1">
    <source>
        <dbReference type="ARBA" id="ARBA00022553"/>
    </source>
</evidence>
<gene>
    <name evidence="4" type="ORF">ABS361_14350</name>
</gene>
<dbReference type="SMART" id="SM00448">
    <property type="entry name" value="REC"/>
    <property type="match status" value="1"/>
</dbReference>
<protein>
    <submittedName>
        <fullName evidence="4">Response regulator</fullName>
    </submittedName>
</protein>
<dbReference type="PROSITE" id="PS50110">
    <property type="entry name" value="RESPONSE_REGULATORY"/>
    <property type="match status" value="1"/>
</dbReference>
<evidence type="ECO:0000313" key="4">
    <source>
        <dbReference type="EMBL" id="XBY43270.1"/>
    </source>
</evidence>
<dbReference type="PANTHER" id="PTHR44591">
    <property type="entry name" value="STRESS RESPONSE REGULATOR PROTEIN 1"/>
    <property type="match status" value="1"/>
</dbReference>